<reference evidence="1 2" key="1">
    <citation type="submission" date="2020-09" db="EMBL/GenBank/DDBJ databases">
        <title>Novel species in genus Gordonia.</title>
        <authorList>
            <person name="Zhang G."/>
        </authorList>
    </citation>
    <scope>NUCLEOTIDE SEQUENCE [LARGE SCALE GENOMIC DNA]</scope>
    <source>
        <strain evidence="1 2">ON-33</strain>
    </source>
</reference>
<evidence type="ECO:0000313" key="1">
    <source>
        <dbReference type="EMBL" id="MBD1320894.1"/>
    </source>
</evidence>
<protein>
    <submittedName>
        <fullName evidence="1">Condensation protein</fullName>
    </submittedName>
</protein>
<keyword evidence="2" id="KW-1185">Reference proteome</keyword>
<comment type="caution">
    <text evidence="1">The sequence shown here is derived from an EMBL/GenBank/DDBJ whole genome shotgun (WGS) entry which is preliminary data.</text>
</comment>
<dbReference type="Gene3D" id="3.30.559.30">
    <property type="entry name" value="Nonribosomal peptide synthetase, condensation domain"/>
    <property type="match status" value="1"/>
</dbReference>
<dbReference type="RefSeq" id="WP_190267574.1">
    <property type="nucleotide sequence ID" value="NZ_BAABAD010000001.1"/>
</dbReference>
<dbReference type="InterPro" id="IPR023213">
    <property type="entry name" value="CAT-like_dom_sf"/>
</dbReference>
<accession>A0ABR7WGP9</accession>
<dbReference type="Gene3D" id="3.30.559.10">
    <property type="entry name" value="Chloramphenicol acetyltransferase-like domain"/>
    <property type="match status" value="1"/>
</dbReference>
<organism evidence="1 2">
    <name type="scientific">Gordonia hankookensis</name>
    <dbReference type="NCBI Taxonomy" id="589403"/>
    <lineage>
        <taxon>Bacteria</taxon>
        <taxon>Bacillati</taxon>
        <taxon>Actinomycetota</taxon>
        <taxon>Actinomycetes</taxon>
        <taxon>Mycobacteriales</taxon>
        <taxon>Gordoniaceae</taxon>
        <taxon>Gordonia</taxon>
    </lineage>
</organism>
<dbReference type="SUPFAM" id="SSF52777">
    <property type="entry name" value="CoA-dependent acyltransferases"/>
    <property type="match status" value="2"/>
</dbReference>
<proteinExistence type="predicted"/>
<gene>
    <name evidence="1" type="ORF">IDF66_15015</name>
</gene>
<dbReference type="EMBL" id="JACWMS010000003">
    <property type="protein sequence ID" value="MBD1320894.1"/>
    <property type="molecule type" value="Genomic_DNA"/>
</dbReference>
<sequence>MKLCGDDSVEIEPGAVIRWELAATADSLPVDVPPSENEKFHLDAVRRNGTGGWLALTVEFAEAVAVDDITRSLRRLVDRHEVLRCHFVSSDDEHVRHRLPVGGLRVQPVTGTVLPADPGPAGATGPAVAVTGDSPLADRLVDDIATVCSPFAPLQHYLAAVRRPSSTTVILAFDHCYVDAYSLAVIASDLVDDLSGTKVTQPVSFLDIRMVEDDAPTVAPDDPRLRGWGEFLAANDWTVPEFPLDLGLAHGDTAPVCTEVRTLMCAESAHRFEQTVHALDARTYPALLTAFADAVHDSGGPAELPAILPVHTRYDATDRKAVGWLVGNAPIRLSARGDRGTTLRANTARLGEALPLARIGLTPVYMTFGDLIRTNRSDVFMVSYVDYRRLGLPASVTTRQISSPRRTDTAQFWFWRDADGVHLRARYPETALAHRTMNGVLDAVDHRLRDVWSGGLRHRAG</sequence>
<dbReference type="Proteomes" id="UP000602395">
    <property type="component" value="Unassembled WGS sequence"/>
</dbReference>
<evidence type="ECO:0000313" key="2">
    <source>
        <dbReference type="Proteomes" id="UP000602395"/>
    </source>
</evidence>
<name>A0ABR7WGP9_9ACTN</name>